<proteinExistence type="predicted"/>
<protein>
    <submittedName>
        <fullName evidence="1">Uncharacterized protein</fullName>
    </submittedName>
</protein>
<keyword evidence="2" id="KW-1185">Reference proteome</keyword>
<dbReference type="Proteomes" id="UP000252669">
    <property type="component" value="Unassembled WGS sequence"/>
</dbReference>
<evidence type="ECO:0000313" key="2">
    <source>
        <dbReference type="Proteomes" id="UP000252669"/>
    </source>
</evidence>
<dbReference type="EMBL" id="PDKB01000026">
    <property type="protein sequence ID" value="RBQ28018.1"/>
    <property type="molecule type" value="Genomic_DNA"/>
</dbReference>
<evidence type="ECO:0000313" key="1">
    <source>
        <dbReference type="EMBL" id="RBQ28018.1"/>
    </source>
</evidence>
<name>A0A366MNZ4_9BACT</name>
<dbReference type="Gene3D" id="3.10.129.10">
    <property type="entry name" value="Hotdog Thioesterase"/>
    <property type="match status" value="1"/>
</dbReference>
<gene>
    <name evidence="1" type="ORF">CRU91_11400</name>
</gene>
<dbReference type="OrthoDB" id="5344739at2"/>
<accession>A0A366MNZ4</accession>
<dbReference type="RefSeq" id="WP_113895344.1">
    <property type="nucleotide sequence ID" value="NZ_JANJGA010000024.1"/>
</dbReference>
<sequence>MNLPHQKPIRFVEDVIKIEDDIAYVSCLFPNIPTLSMIFEAAAQSSSAFNQEEPKIGFLVTLKEVEFLQEVNNIEFLIRVKKEISLGALNEFSFELIYENSIYAKGNFVVKLQD</sequence>
<dbReference type="InterPro" id="IPR029069">
    <property type="entry name" value="HotDog_dom_sf"/>
</dbReference>
<comment type="caution">
    <text evidence="1">The sequence shown here is derived from an EMBL/GenBank/DDBJ whole genome shotgun (WGS) entry which is preliminary data.</text>
</comment>
<dbReference type="AlphaFoldDB" id="A0A366MNZ4"/>
<organism evidence="1 2">
    <name type="scientific">Aliarcobacter vitoriensis</name>
    <dbReference type="NCBI Taxonomy" id="2011099"/>
    <lineage>
        <taxon>Bacteria</taxon>
        <taxon>Pseudomonadati</taxon>
        <taxon>Campylobacterota</taxon>
        <taxon>Epsilonproteobacteria</taxon>
        <taxon>Campylobacterales</taxon>
        <taxon>Arcobacteraceae</taxon>
        <taxon>Aliarcobacter</taxon>
    </lineage>
</organism>
<reference evidence="1 2" key="1">
    <citation type="submission" date="2017-10" db="EMBL/GenBank/DDBJ databases">
        <title>Genomics of the genus Arcobacter.</title>
        <authorList>
            <person name="Perez-Cataluna A."/>
            <person name="Figueras M.J."/>
        </authorList>
    </citation>
    <scope>NUCLEOTIDE SEQUENCE [LARGE SCALE GENOMIC DNA]</scope>
    <source>
        <strain evidence="1 2">CECT 9230</strain>
    </source>
</reference>
<dbReference type="SUPFAM" id="SSF54637">
    <property type="entry name" value="Thioesterase/thiol ester dehydrase-isomerase"/>
    <property type="match status" value="1"/>
</dbReference>